<keyword evidence="10 16" id="KW-0482">Metalloprotease</keyword>
<dbReference type="GO" id="GO:0046872">
    <property type="term" value="F:metal ion binding"/>
    <property type="evidence" value="ECO:0007669"/>
    <property type="project" value="UniProtKB-KW"/>
</dbReference>
<feature type="chain" id="PRO_5023963708" description="Leishmanolysin-like peptidase" evidence="17">
    <location>
        <begin position="29"/>
        <end position="566"/>
    </location>
</feature>
<dbReference type="EMBL" id="MKKU01000529">
    <property type="protein sequence ID" value="RNF08709.1"/>
    <property type="molecule type" value="Genomic_DNA"/>
</dbReference>
<dbReference type="Gene3D" id="2.30.34.10">
    <property type="entry name" value="Leishmanolysin domain 4"/>
    <property type="match status" value="1"/>
</dbReference>
<keyword evidence="8 16" id="KW-0862">Zinc</keyword>
<keyword evidence="12" id="KW-0865">Zymogen</keyword>
<keyword evidence="20" id="KW-1185">Reference proteome</keyword>
<feature type="binding site" evidence="16">
    <location>
        <position position="228"/>
    </location>
    <ligand>
        <name>Zn(2+)</name>
        <dbReference type="ChEBI" id="CHEBI:29105"/>
        <note>catalytic</note>
    </ligand>
</feature>
<keyword evidence="18" id="KW-0812">Transmembrane</keyword>
<dbReference type="GO" id="GO:0016020">
    <property type="term" value="C:membrane"/>
    <property type="evidence" value="ECO:0007669"/>
    <property type="project" value="UniProtKB-SubCell"/>
</dbReference>
<evidence type="ECO:0000256" key="14">
    <source>
        <dbReference type="ARBA" id="ARBA00023180"/>
    </source>
</evidence>
<dbReference type="GO" id="GO:0006508">
    <property type="term" value="P:proteolysis"/>
    <property type="evidence" value="ECO:0007669"/>
    <property type="project" value="UniProtKB-KW"/>
</dbReference>
<comment type="catalytic activity">
    <reaction evidence="1">
        <text>Preference for hydrophobic residues at P1 and P1' and basic residues at P2' and P3'. A model nonapeptide is cleaved at -Ala-Tyr-|-Leu-Lys-Lys-.</text>
        <dbReference type="EC" id="3.4.24.36"/>
    </reaction>
</comment>
<evidence type="ECO:0000256" key="17">
    <source>
        <dbReference type="RuleBase" id="RU366077"/>
    </source>
</evidence>
<sequence>MRRPLRAALPPLLLLLLAMMCCAGGCLAAARRCVFDEVVRKCGSPPAAVVREVPRKGQGATQAYTVATPEADGEWRPIRVLASTRDLEDPEKHCSAVDDVRPDFLGGTGVCLKEHLMTRNILFAMTNNIIPGAIGLHSSRLLVRRVRRVLMVPPFNAGMLCSEFSVPVEHYSPGIADADLVLYVGAGPSSVSWALACATEGGRPFVGGLHIAVPDCLLARLAVRIVAHEVAHALGFNYQQMAGLRMVSNDTTLPGGGRAVVTTAETKKQVQAHYSCSRLDGMELQTTAGGAPQSHWTWRSAKDELMSEFLGEGGGLYTALTMAVFADMPFYKVRWEMAEPMSWGNGSGCGLLEGKSAPESIAGYSNMFCDVADQSLRCTSDRNFVGRCTSVATSDCSGNGGSGCSFVASFLHEGTAEGGLRSFCADRNVEFLPGGRTGIYSWCLDAESLTVTAGNGSRVEQEQDVGGVCAQVMCDKGKVWVRYLGNNTWHDCRAGGFIAPASPAFKDGGRIWCPEYSAVCTIAPDGSSFVTPGRPDAAVRATQLWPLMFFVLFYILLVAVVAAAPL</sequence>
<evidence type="ECO:0000256" key="18">
    <source>
        <dbReference type="SAM" id="Phobius"/>
    </source>
</evidence>
<keyword evidence="11 18" id="KW-0472">Membrane</keyword>
<dbReference type="Gene3D" id="3.10.170.20">
    <property type="match status" value="1"/>
</dbReference>
<proteinExistence type="inferred from homology"/>
<keyword evidence="7 17" id="KW-0378">Hydrolase</keyword>
<dbReference type="PANTHER" id="PTHR10942:SF0">
    <property type="entry name" value="LEISHMANOLYSIN-LIKE PEPTIDASE"/>
    <property type="match status" value="1"/>
</dbReference>
<evidence type="ECO:0000256" key="10">
    <source>
        <dbReference type="ARBA" id="ARBA00023049"/>
    </source>
</evidence>
<evidence type="ECO:0000256" key="4">
    <source>
        <dbReference type="ARBA" id="ARBA00022670"/>
    </source>
</evidence>
<keyword evidence="9" id="KW-0130">Cell adhesion</keyword>
<keyword evidence="5 16" id="KW-0479">Metal-binding</keyword>
<dbReference type="Proteomes" id="UP000284403">
    <property type="component" value="Unassembled WGS sequence"/>
</dbReference>
<comment type="subcellular location">
    <subcellularLocation>
        <location evidence="2">Membrane</location>
    </subcellularLocation>
</comment>
<name>A0A422NTF3_9TRYP</name>
<dbReference type="GO" id="GO:0005737">
    <property type="term" value="C:cytoplasm"/>
    <property type="evidence" value="ECO:0007669"/>
    <property type="project" value="TreeGrafter"/>
</dbReference>
<comment type="caution">
    <text evidence="19">The sequence shown here is derived from an EMBL/GenBank/DDBJ whole genome shotgun (WGS) entry which is preliminary data.</text>
</comment>
<dbReference type="OrthoDB" id="527990at2759"/>
<organism evidence="19 20">
    <name type="scientific">Trypanosoma conorhini</name>
    <dbReference type="NCBI Taxonomy" id="83891"/>
    <lineage>
        <taxon>Eukaryota</taxon>
        <taxon>Discoba</taxon>
        <taxon>Euglenozoa</taxon>
        <taxon>Kinetoplastea</taxon>
        <taxon>Metakinetoplastina</taxon>
        <taxon>Trypanosomatida</taxon>
        <taxon>Trypanosomatidae</taxon>
        <taxon>Trypanosoma</taxon>
    </lineage>
</organism>
<evidence type="ECO:0000256" key="12">
    <source>
        <dbReference type="ARBA" id="ARBA00023145"/>
    </source>
</evidence>
<evidence type="ECO:0000256" key="5">
    <source>
        <dbReference type="ARBA" id="ARBA00022723"/>
    </source>
</evidence>
<evidence type="ECO:0000256" key="16">
    <source>
        <dbReference type="PIRSR" id="PIRSR601577-2"/>
    </source>
</evidence>
<keyword evidence="4 17" id="KW-0645">Protease</keyword>
<gene>
    <name evidence="19" type="ORF">Tco025E_07098</name>
</gene>
<evidence type="ECO:0000256" key="13">
    <source>
        <dbReference type="ARBA" id="ARBA00023157"/>
    </source>
</evidence>
<reference evidence="19 20" key="1">
    <citation type="journal article" date="2018" name="BMC Genomics">
        <title>Genomic comparison of Trypanosoma conorhini and Trypanosoma rangeli to Trypanosoma cruzi strains of high and low virulence.</title>
        <authorList>
            <person name="Bradwell K.R."/>
            <person name="Koparde V.N."/>
            <person name="Matveyev A.V."/>
            <person name="Serrano M.G."/>
            <person name="Alves J.M."/>
            <person name="Parikh H."/>
            <person name="Huang B."/>
            <person name="Lee V."/>
            <person name="Espinosa-Alvarez O."/>
            <person name="Ortiz P.A."/>
            <person name="Costa-Martins A.G."/>
            <person name="Teixeira M.M."/>
            <person name="Buck G.A."/>
        </authorList>
    </citation>
    <scope>NUCLEOTIDE SEQUENCE [LARGE SCALE GENOMIC DNA]</scope>
    <source>
        <strain evidence="19 20">025E</strain>
    </source>
</reference>
<dbReference type="Pfam" id="PF01457">
    <property type="entry name" value="Peptidase_M8"/>
    <property type="match status" value="2"/>
</dbReference>
<dbReference type="PANTHER" id="PTHR10942">
    <property type="entry name" value="LEISHMANOLYSIN-LIKE PEPTIDASE"/>
    <property type="match status" value="1"/>
</dbReference>
<evidence type="ECO:0000313" key="20">
    <source>
        <dbReference type="Proteomes" id="UP000284403"/>
    </source>
</evidence>
<keyword evidence="13" id="KW-1015">Disulfide bond</keyword>
<comment type="similarity">
    <text evidence="3 17">Belongs to the peptidase M8 family.</text>
</comment>
<dbReference type="SUPFAM" id="SSF55486">
    <property type="entry name" value="Metalloproteases ('zincins'), catalytic domain"/>
    <property type="match status" value="1"/>
</dbReference>
<dbReference type="EC" id="3.4.24.-" evidence="17"/>
<feature type="transmembrane region" description="Helical" evidence="18">
    <location>
        <begin position="544"/>
        <end position="564"/>
    </location>
</feature>
<evidence type="ECO:0000256" key="8">
    <source>
        <dbReference type="ARBA" id="ARBA00022833"/>
    </source>
</evidence>
<dbReference type="GeneID" id="40320709"/>
<feature type="signal peptide" evidence="17">
    <location>
        <begin position="1"/>
        <end position="28"/>
    </location>
</feature>
<evidence type="ECO:0000256" key="7">
    <source>
        <dbReference type="ARBA" id="ARBA00022801"/>
    </source>
</evidence>
<dbReference type="InterPro" id="IPR001577">
    <property type="entry name" value="Peptidase_M8"/>
</dbReference>
<feature type="binding site" evidence="16">
    <location>
        <position position="295"/>
    </location>
    <ligand>
        <name>Zn(2+)</name>
        <dbReference type="ChEBI" id="CHEBI:29105"/>
        <note>catalytic</note>
    </ligand>
</feature>
<feature type="binding site" evidence="16">
    <location>
        <position position="232"/>
    </location>
    <ligand>
        <name>Zn(2+)</name>
        <dbReference type="ChEBI" id="CHEBI:29105"/>
        <note>catalytic</note>
    </ligand>
</feature>
<dbReference type="GO" id="GO:0007155">
    <property type="term" value="P:cell adhesion"/>
    <property type="evidence" value="ECO:0007669"/>
    <property type="project" value="UniProtKB-KW"/>
</dbReference>
<evidence type="ECO:0000256" key="9">
    <source>
        <dbReference type="ARBA" id="ARBA00022889"/>
    </source>
</evidence>
<evidence type="ECO:0000256" key="2">
    <source>
        <dbReference type="ARBA" id="ARBA00004370"/>
    </source>
</evidence>
<accession>A0A422NTF3</accession>
<keyword evidence="18" id="KW-1133">Transmembrane helix</keyword>
<keyword evidence="14" id="KW-0325">Glycoprotein</keyword>
<feature type="active site" evidence="15">
    <location>
        <position position="229"/>
    </location>
</feature>
<dbReference type="RefSeq" id="XP_029225894.1">
    <property type="nucleotide sequence ID" value="XM_029373965.1"/>
</dbReference>
<comment type="cofactor">
    <cofactor evidence="16 17">
        <name>Zn(2+)</name>
        <dbReference type="ChEBI" id="CHEBI:29105"/>
    </cofactor>
    <text evidence="16 17">Binds 1 zinc ion per subunit.</text>
</comment>
<evidence type="ECO:0000256" key="1">
    <source>
        <dbReference type="ARBA" id="ARBA00001249"/>
    </source>
</evidence>
<dbReference type="Gene3D" id="3.90.132.10">
    <property type="entry name" value="Leishmanolysin , domain 2"/>
    <property type="match status" value="1"/>
</dbReference>
<evidence type="ECO:0000256" key="3">
    <source>
        <dbReference type="ARBA" id="ARBA00005860"/>
    </source>
</evidence>
<evidence type="ECO:0000313" key="19">
    <source>
        <dbReference type="EMBL" id="RNF08709.1"/>
    </source>
</evidence>
<dbReference type="AlphaFoldDB" id="A0A422NTF3"/>
<dbReference type="Gene3D" id="2.10.55.10">
    <property type="entry name" value="Leishmanolysin domain 3"/>
    <property type="match status" value="1"/>
</dbReference>
<evidence type="ECO:0000256" key="6">
    <source>
        <dbReference type="ARBA" id="ARBA00022729"/>
    </source>
</evidence>
<protein>
    <recommendedName>
        <fullName evidence="17">Leishmanolysin-like peptidase</fullName>
        <ecNumber evidence="17">3.4.24.-</ecNumber>
    </recommendedName>
</protein>
<evidence type="ECO:0000256" key="15">
    <source>
        <dbReference type="PIRSR" id="PIRSR601577-1"/>
    </source>
</evidence>
<dbReference type="PRINTS" id="PR00782">
    <property type="entry name" value="LSHMANOLYSIN"/>
</dbReference>
<dbReference type="GO" id="GO:0004222">
    <property type="term" value="F:metalloendopeptidase activity"/>
    <property type="evidence" value="ECO:0007669"/>
    <property type="project" value="UniProtKB-UniRule"/>
</dbReference>
<evidence type="ECO:0000256" key="11">
    <source>
        <dbReference type="ARBA" id="ARBA00023136"/>
    </source>
</evidence>
<keyword evidence="6 17" id="KW-0732">Signal</keyword>